<dbReference type="UniPathway" id="UPA00334">
    <property type="reaction ID" value="UER00455"/>
</dbReference>
<evidence type="ECO:0000313" key="7">
    <source>
        <dbReference type="Proteomes" id="UP000215127"/>
    </source>
</evidence>
<dbReference type="SUPFAM" id="SSF53383">
    <property type="entry name" value="PLP-dependent transferases"/>
    <property type="match status" value="1"/>
</dbReference>
<comment type="pathway">
    <text evidence="4 5">Amino-acid degradation; L-kynurenine degradation; L-alanine and anthranilate from L-kynurenine: step 1/1.</text>
</comment>
<evidence type="ECO:0000256" key="1">
    <source>
        <dbReference type="ARBA" id="ARBA00022642"/>
    </source>
</evidence>
<dbReference type="Pfam" id="PF22580">
    <property type="entry name" value="KYNU_C"/>
    <property type="match status" value="1"/>
</dbReference>
<feature type="binding site" evidence="4">
    <location>
        <position position="330"/>
    </location>
    <ligand>
        <name>pyridoxal 5'-phosphate</name>
        <dbReference type="ChEBI" id="CHEBI:597326"/>
    </ligand>
</feature>
<evidence type="ECO:0000313" key="6">
    <source>
        <dbReference type="EMBL" id="SMQ47135.1"/>
    </source>
</evidence>
<dbReference type="EC" id="3.7.1.3" evidence="4 5"/>
<dbReference type="PANTHER" id="PTHR14084">
    <property type="entry name" value="KYNURENINASE"/>
    <property type="match status" value="1"/>
</dbReference>
<feature type="binding site" evidence="4">
    <location>
        <position position="150"/>
    </location>
    <ligand>
        <name>pyridoxal 5'-phosphate</name>
        <dbReference type="ChEBI" id="CHEBI:597326"/>
    </ligand>
</feature>
<feature type="binding site" evidence="4">
    <location>
        <begin position="177"/>
        <end position="180"/>
    </location>
    <ligand>
        <name>pyridoxal 5'-phosphate</name>
        <dbReference type="ChEBI" id="CHEBI:597326"/>
    </ligand>
</feature>
<feature type="binding site" evidence="4">
    <location>
        <position position="266"/>
    </location>
    <ligand>
        <name>pyridoxal 5'-phosphate</name>
        <dbReference type="ChEBI" id="CHEBI:597326"/>
    </ligand>
</feature>
<feature type="binding site" evidence="4">
    <location>
        <position position="263"/>
    </location>
    <ligand>
        <name>pyridoxal 5'-phosphate</name>
        <dbReference type="ChEBI" id="CHEBI:597326"/>
    </ligand>
</feature>
<evidence type="ECO:0000256" key="5">
    <source>
        <dbReference type="PIRNR" id="PIRNR038800"/>
    </source>
</evidence>
<comment type="function">
    <text evidence="4 5">Catalyzes the cleavage of L-kynurenine (L-Kyn) and L-3-hydroxykynurenine (L-3OHKyn) into anthranilic acid (AA) and 3-hydroxyanthranilic acid (3-OHAA), respectively.</text>
</comment>
<dbReference type="GO" id="GO:0034354">
    <property type="term" value="P:'de novo' NAD+ biosynthetic process from L-tryptophan"/>
    <property type="evidence" value="ECO:0007669"/>
    <property type="project" value="UniProtKB-UniRule"/>
</dbReference>
<comment type="catalytic activity">
    <reaction evidence="4 5">
        <text>L-kynurenine + H2O = anthranilate + L-alanine + H(+)</text>
        <dbReference type="Rhea" id="RHEA:16813"/>
        <dbReference type="ChEBI" id="CHEBI:15377"/>
        <dbReference type="ChEBI" id="CHEBI:15378"/>
        <dbReference type="ChEBI" id="CHEBI:16567"/>
        <dbReference type="ChEBI" id="CHEBI:57959"/>
        <dbReference type="ChEBI" id="CHEBI:57972"/>
        <dbReference type="EC" id="3.7.1.3"/>
    </reaction>
</comment>
<comment type="similarity">
    <text evidence="4 5">Belongs to the kynureninase family.</text>
</comment>
<feature type="binding site" evidence="4">
    <location>
        <position position="288"/>
    </location>
    <ligand>
        <name>pyridoxal 5'-phosphate</name>
        <dbReference type="ChEBI" id="CHEBI:597326"/>
    </ligand>
</feature>
<keyword evidence="7" id="KW-1185">Reference proteome</keyword>
<comment type="caution">
    <text evidence="4">Lacks conserved residue(s) required for the propagation of feature annotation.</text>
</comment>
<dbReference type="PIRSF" id="PIRSF038800">
    <property type="entry name" value="KYNU"/>
    <property type="match status" value="1"/>
</dbReference>
<dbReference type="InterPro" id="IPR015424">
    <property type="entry name" value="PyrdxlP-dep_Trfase"/>
</dbReference>
<dbReference type="GO" id="GO:0005737">
    <property type="term" value="C:cytoplasm"/>
    <property type="evidence" value="ECO:0007669"/>
    <property type="project" value="UniProtKB-SubCell"/>
</dbReference>
<dbReference type="GO" id="GO:0019805">
    <property type="term" value="P:quinolinate biosynthetic process"/>
    <property type="evidence" value="ECO:0007669"/>
    <property type="project" value="UniProtKB-UniRule"/>
</dbReference>
<accession>A0A1X7RI87</accession>
<dbReference type="HAMAP" id="MF_01970">
    <property type="entry name" value="Kynureninase"/>
    <property type="match status" value="1"/>
</dbReference>
<keyword evidence="3 4" id="KW-0663">Pyridoxal phosphate</keyword>
<protein>
    <recommendedName>
        <fullName evidence="4 5">Kynureninase</fullName>
        <ecNumber evidence="4 5">3.7.1.3</ecNumber>
    </recommendedName>
    <alternativeName>
        <fullName evidence="4">Biosynthesis of nicotinic acid protein 5</fullName>
    </alternativeName>
    <alternativeName>
        <fullName evidence="4">L-kynurenine hydrolase</fullName>
    </alternativeName>
</protein>
<comment type="subcellular location">
    <subcellularLocation>
        <location evidence="4 5">Cytoplasm</location>
    </subcellularLocation>
</comment>
<dbReference type="GO" id="GO:0043420">
    <property type="term" value="P:anthranilate metabolic process"/>
    <property type="evidence" value="ECO:0007669"/>
    <property type="project" value="UniProtKB-UniRule"/>
</dbReference>
<keyword evidence="4 5" id="KW-0963">Cytoplasm</keyword>
<dbReference type="InterPro" id="IPR015421">
    <property type="entry name" value="PyrdxlP-dep_Trfase_major"/>
</dbReference>
<dbReference type="AlphaFoldDB" id="A0A1X7RI87"/>
<dbReference type="UniPathway" id="UPA00253">
    <property type="reaction ID" value="UER00329"/>
</dbReference>
<dbReference type="GO" id="GO:0030429">
    <property type="term" value="F:kynureninase activity"/>
    <property type="evidence" value="ECO:0007669"/>
    <property type="project" value="UniProtKB-UniRule"/>
</dbReference>
<sequence length="492" mass="54806">MLNGLIRERQLLGLVICSQVAAMDTSEIFSQAHAKVKDEQCPLRGLREHFVIPSKSDLSRSTVADSLTGASNEPSTYLCGNSLGLQPQLTAKYFEEYLKTWRQRGVFGHFKEVSDTRLPPWLHADDDLRLDMANVVGAHAEEVAVMQTLTANLHLLMCSFYQPTKTRNKILLEGRAFPSDHFVVESQIHFHGYDPNRSMLLLEPESSTSLTLSTEYILSTIDKHANELALVLLPGIQYYTGQFFDIKTITAHAQAKGIVVGWDLAHAAGNVPLQLHDWNVDFAAWCTYKYLNSGPGSIGGCFVHERHSKVQSETTDGNTSLEYRPRLSGWWGSQKSSRFTMDNTFEPIPGAAGFQVSNPSVADCTAVRASLDVFKQTSMSALRGKSLKLTGYLEKLLDLLLQDQQAVLGRRLFHIITPRDSSQRGAQLSVMLQPGLLDTVMAVLEEHAVVVDERKPDVIRVAPAPLYNTYEDVRRFIEVFRTACEQAVKHGG</sequence>
<dbReference type="Gene3D" id="3.90.1150.10">
    <property type="entry name" value="Aspartate Aminotransferase, domain 1"/>
    <property type="match status" value="1"/>
</dbReference>
<dbReference type="EMBL" id="LT853693">
    <property type="protein sequence ID" value="SMQ47135.1"/>
    <property type="molecule type" value="Genomic_DNA"/>
</dbReference>
<feature type="modified residue" description="N6-(pyridoxal phosphate)lysine" evidence="4">
    <location>
        <position position="289"/>
    </location>
</feature>
<comment type="catalytic activity">
    <reaction evidence="5">
        <text>3-hydroxy-L-kynurenine + H2O = 3-hydroxyanthranilate + L-alanine + H(+)</text>
        <dbReference type="Rhea" id="RHEA:25143"/>
        <dbReference type="ChEBI" id="CHEBI:15377"/>
        <dbReference type="ChEBI" id="CHEBI:15378"/>
        <dbReference type="ChEBI" id="CHEBI:36559"/>
        <dbReference type="ChEBI" id="CHEBI:57972"/>
        <dbReference type="ChEBI" id="CHEBI:58125"/>
        <dbReference type="EC" id="3.7.1.3"/>
    </reaction>
</comment>
<keyword evidence="1 4" id="KW-0662">Pyridine nucleotide biosynthesis</keyword>
<dbReference type="NCBIfam" id="TIGR01814">
    <property type="entry name" value="kynureninase"/>
    <property type="match status" value="1"/>
</dbReference>
<dbReference type="GO" id="GO:0019441">
    <property type="term" value="P:L-tryptophan catabolic process to kynurenine"/>
    <property type="evidence" value="ECO:0007669"/>
    <property type="project" value="TreeGrafter"/>
</dbReference>
<dbReference type="Proteomes" id="UP000215127">
    <property type="component" value="Chromosome 2"/>
</dbReference>
<evidence type="ECO:0000256" key="3">
    <source>
        <dbReference type="ARBA" id="ARBA00022898"/>
    </source>
</evidence>
<comment type="cofactor">
    <cofactor evidence="4 5">
        <name>pyridoxal 5'-phosphate</name>
        <dbReference type="ChEBI" id="CHEBI:597326"/>
    </cofactor>
</comment>
<dbReference type="PANTHER" id="PTHR14084:SF0">
    <property type="entry name" value="KYNURENINASE"/>
    <property type="match status" value="1"/>
</dbReference>
<proteinExistence type="inferred from homology"/>
<dbReference type="GO" id="GO:0030170">
    <property type="term" value="F:pyridoxal phosphate binding"/>
    <property type="evidence" value="ECO:0007669"/>
    <property type="project" value="UniProtKB-UniRule"/>
</dbReference>
<dbReference type="Gene3D" id="3.40.640.10">
    <property type="entry name" value="Type I PLP-dependent aspartate aminotransferase-like (Major domain)"/>
    <property type="match status" value="1"/>
</dbReference>
<evidence type="ECO:0000256" key="4">
    <source>
        <dbReference type="HAMAP-Rule" id="MF_03017"/>
    </source>
</evidence>
<comment type="subunit">
    <text evidence="4 5">Homodimer.</text>
</comment>
<keyword evidence="2 4" id="KW-0378">Hydrolase</keyword>
<organism evidence="6 7">
    <name type="scientific">Zymoseptoria tritici (strain ST99CH_3D7)</name>
    <dbReference type="NCBI Taxonomy" id="1276538"/>
    <lineage>
        <taxon>Eukaryota</taxon>
        <taxon>Fungi</taxon>
        <taxon>Dikarya</taxon>
        <taxon>Ascomycota</taxon>
        <taxon>Pezizomycotina</taxon>
        <taxon>Dothideomycetes</taxon>
        <taxon>Dothideomycetidae</taxon>
        <taxon>Mycosphaerellales</taxon>
        <taxon>Mycosphaerellaceae</taxon>
        <taxon>Zymoseptoria</taxon>
    </lineage>
</organism>
<dbReference type="STRING" id="1276538.A0A1X7RI87"/>
<dbReference type="FunFam" id="3.40.640.10:FF:000031">
    <property type="entry name" value="Kynureninase"/>
    <property type="match status" value="1"/>
</dbReference>
<feature type="binding site" evidence="4">
    <location>
        <position position="149"/>
    </location>
    <ligand>
        <name>pyridoxal 5'-phosphate</name>
        <dbReference type="ChEBI" id="CHEBI:597326"/>
    </ligand>
</feature>
<feature type="binding site" evidence="4">
    <location>
        <position position="358"/>
    </location>
    <ligand>
        <name>pyridoxal 5'-phosphate</name>
        <dbReference type="ChEBI" id="CHEBI:597326"/>
    </ligand>
</feature>
<reference evidence="6 7" key="1">
    <citation type="submission" date="2016-06" db="EMBL/GenBank/DDBJ databases">
        <authorList>
            <person name="Kjaerup R.B."/>
            <person name="Dalgaard T.S."/>
            <person name="Juul-Madsen H.R."/>
        </authorList>
    </citation>
    <scope>NUCLEOTIDE SEQUENCE [LARGE SCALE GENOMIC DNA]</scope>
</reference>
<evidence type="ECO:0000256" key="2">
    <source>
        <dbReference type="ARBA" id="ARBA00022801"/>
    </source>
</evidence>
<dbReference type="InterPro" id="IPR010111">
    <property type="entry name" value="Kynureninase"/>
</dbReference>
<gene>
    <name evidence="4" type="primary">BNA5</name>
    <name evidence="6" type="ORF">ZT3D7_G2282</name>
</gene>
<dbReference type="InterPro" id="IPR015422">
    <property type="entry name" value="PyrdxlP-dep_Trfase_small"/>
</dbReference>
<comment type="pathway">
    <text evidence="4 5">Cofactor biosynthesis; NAD(+) biosynthesis; quinolinate from L-kynurenine: step 2/3.</text>
</comment>
<name>A0A1X7RI87_ZYMT9</name>
<dbReference type="GO" id="GO:0097053">
    <property type="term" value="P:L-kynurenine catabolic process"/>
    <property type="evidence" value="ECO:0007669"/>
    <property type="project" value="UniProtKB-UniRule"/>
</dbReference>